<accession>A0AAN5CXN3</accession>
<gene>
    <name evidence="7" type="ORF">PMAYCL1PPCAC_23226</name>
</gene>
<proteinExistence type="predicted"/>
<keyword evidence="8" id="KW-1185">Reference proteome</keyword>
<dbReference type="InterPro" id="IPR013083">
    <property type="entry name" value="Znf_RING/FYVE/PHD"/>
</dbReference>
<dbReference type="PANTHER" id="PTHR37446:SF1">
    <property type="entry name" value="CLAUDIN"/>
    <property type="match status" value="1"/>
</dbReference>
<dbReference type="AlphaFoldDB" id="A0AAN5CXN3"/>
<evidence type="ECO:0000313" key="7">
    <source>
        <dbReference type="EMBL" id="GMR53031.1"/>
    </source>
</evidence>
<organism evidence="7 8">
    <name type="scientific">Pristionchus mayeri</name>
    <dbReference type="NCBI Taxonomy" id="1317129"/>
    <lineage>
        <taxon>Eukaryota</taxon>
        <taxon>Metazoa</taxon>
        <taxon>Ecdysozoa</taxon>
        <taxon>Nematoda</taxon>
        <taxon>Chromadorea</taxon>
        <taxon>Rhabditida</taxon>
        <taxon>Rhabditina</taxon>
        <taxon>Diplogasteromorpha</taxon>
        <taxon>Diplogasteroidea</taxon>
        <taxon>Neodiplogasteridae</taxon>
        <taxon>Pristionchus</taxon>
    </lineage>
</organism>
<reference evidence="8" key="1">
    <citation type="submission" date="2022-10" db="EMBL/GenBank/DDBJ databases">
        <title>Genome assembly of Pristionchus species.</title>
        <authorList>
            <person name="Yoshida K."/>
            <person name="Sommer R.J."/>
        </authorList>
    </citation>
    <scope>NUCLEOTIDE SEQUENCE [LARGE SCALE GENOMIC DNA]</scope>
    <source>
        <strain evidence="8">RS5460</strain>
    </source>
</reference>
<feature type="compositionally biased region" description="Basic and acidic residues" evidence="5">
    <location>
        <begin position="77"/>
        <end position="91"/>
    </location>
</feature>
<dbReference type="SMART" id="SM00184">
    <property type="entry name" value="RING"/>
    <property type="match status" value="2"/>
</dbReference>
<dbReference type="PANTHER" id="PTHR37446">
    <property type="entry name" value="CLAUDIN-LIKE IN CAENORHABDITIS"/>
    <property type="match status" value="1"/>
</dbReference>
<protein>
    <recommendedName>
        <fullName evidence="6">RING-type domain-containing protein</fullName>
    </recommendedName>
</protein>
<dbReference type="Gene3D" id="3.30.40.10">
    <property type="entry name" value="Zinc/RING finger domain, C3HC4 (zinc finger)"/>
    <property type="match status" value="1"/>
</dbReference>
<dbReference type="EMBL" id="BTRK01000005">
    <property type="protein sequence ID" value="GMR53031.1"/>
    <property type="molecule type" value="Genomic_DNA"/>
</dbReference>
<comment type="caution">
    <text evidence="7">The sequence shown here is derived from an EMBL/GenBank/DDBJ whole genome shotgun (WGS) entry which is preliminary data.</text>
</comment>
<dbReference type="InterPro" id="IPR001841">
    <property type="entry name" value="Znf_RING"/>
</dbReference>
<keyword evidence="2 4" id="KW-0863">Zinc-finger</keyword>
<evidence type="ECO:0000256" key="4">
    <source>
        <dbReference type="PROSITE-ProRule" id="PRU00175"/>
    </source>
</evidence>
<dbReference type="PROSITE" id="PS50089">
    <property type="entry name" value="ZF_RING_2"/>
    <property type="match status" value="2"/>
</dbReference>
<evidence type="ECO:0000256" key="3">
    <source>
        <dbReference type="ARBA" id="ARBA00022833"/>
    </source>
</evidence>
<evidence type="ECO:0000256" key="1">
    <source>
        <dbReference type="ARBA" id="ARBA00022723"/>
    </source>
</evidence>
<evidence type="ECO:0000259" key="6">
    <source>
        <dbReference type="PROSITE" id="PS50089"/>
    </source>
</evidence>
<keyword evidence="1" id="KW-0479">Metal-binding</keyword>
<evidence type="ECO:0000256" key="5">
    <source>
        <dbReference type="SAM" id="MobiDB-lite"/>
    </source>
</evidence>
<feature type="domain" description="RING-type" evidence="6">
    <location>
        <begin position="185"/>
        <end position="228"/>
    </location>
</feature>
<feature type="region of interest" description="Disordered" evidence="5">
    <location>
        <begin position="68"/>
        <end position="91"/>
    </location>
</feature>
<dbReference type="PROSITE" id="PS00518">
    <property type="entry name" value="ZF_RING_1"/>
    <property type="match status" value="1"/>
</dbReference>
<evidence type="ECO:0000313" key="8">
    <source>
        <dbReference type="Proteomes" id="UP001328107"/>
    </source>
</evidence>
<feature type="non-terminal residue" evidence="7">
    <location>
        <position position="240"/>
    </location>
</feature>
<name>A0AAN5CXN3_9BILA</name>
<dbReference type="GO" id="GO:0008270">
    <property type="term" value="F:zinc ion binding"/>
    <property type="evidence" value="ECO:0007669"/>
    <property type="project" value="UniProtKB-KW"/>
</dbReference>
<keyword evidence="3" id="KW-0862">Zinc</keyword>
<feature type="domain" description="RING-type" evidence="6">
    <location>
        <begin position="5"/>
        <end position="51"/>
    </location>
</feature>
<sequence length="240" mass="27737">FSRGCSVCFSSSPPNRLFFFLCRHIICFNCDEQLESKMGEKWKTCGCPFCELESESVMLCGESASIPRPRLPRPKLPRNEQRRTRKSDQRKGLVRSFISGNIDEETYRREYERAMVSLLRVESSYRGNKDVYAEEYTRINSILPQGASARHLAASAADAARREEKMTLIHDLREENEQNLFPRQCLHCWSLSPLHRSLFIRCGHVICRVCAEEEEMEAEEGLPQCPLCLEESSTVQLFEN</sequence>
<feature type="non-terminal residue" evidence="7">
    <location>
        <position position="1"/>
    </location>
</feature>
<dbReference type="SUPFAM" id="SSF57850">
    <property type="entry name" value="RING/U-box"/>
    <property type="match status" value="1"/>
</dbReference>
<evidence type="ECO:0000256" key="2">
    <source>
        <dbReference type="ARBA" id="ARBA00022771"/>
    </source>
</evidence>
<dbReference type="InterPro" id="IPR017907">
    <property type="entry name" value="Znf_RING_CS"/>
</dbReference>
<dbReference type="Proteomes" id="UP001328107">
    <property type="component" value="Unassembled WGS sequence"/>
</dbReference>